<dbReference type="Pfam" id="PF00078">
    <property type="entry name" value="RVT_1"/>
    <property type="match status" value="1"/>
</dbReference>
<dbReference type="OrthoDB" id="990321at2759"/>
<dbReference type="InterPro" id="IPR025836">
    <property type="entry name" value="Zn_knuckle_CX2CX4HX4C"/>
</dbReference>
<evidence type="ECO:0000259" key="4">
    <source>
        <dbReference type="Pfam" id="PF14392"/>
    </source>
</evidence>
<feature type="compositionally biased region" description="Basic and acidic residues" evidence="1">
    <location>
        <begin position="488"/>
        <end position="499"/>
    </location>
</feature>
<protein>
    <submittedName>
        <fullName evidence="5">Putative retroelement</fullName>
    </submittedName>
</protein>
<proteinExistence type="predicted"/>
<feature type="domain" description="Reverse transcriptase" evidence="2">
    <location>
        <begin position="1002"/>
        <end position="1110"/>
    </location>
</feature>
<dbReference type="AlphaFoldDB" id="A0A835CGL3"/>
<dbReference type="CDD" id="cd01650">
    <property type="entry name" value="RT_nLTR_like"/>
    <property type="match status" value="1"/>
</dbReference>
<accession>A0A835CGL3</accession>
<dbReference type="InterPro" id="IPR036691">
    <property type="entry name" value="Endo/exonu/phosph_ase_sf"/>
</dbReference>
<feature type="region of interest" description="Disordered" evidence="1">
    <location>
        <begin position="411"/>
        <end position="433"/>
    </location>
</feature>
<dbReference type="Gene3D" id="3.60.10.10">
    <property type="entry name" value="Endonuclease/exonuclease/phosphatase"/>
    <property type="match status" value="1"/>
</dbReference>
<dbReference type="Pfam" id="PF14392">
    <property type="entry name" value="zf-CCHC_4"/>
    <property type="match status" value="1"/>
</dbReference>
<feature type="region of interest" description="Disordered" evidence="1">
    <location>
        <begin position="102"/>
        <end position="130"/>
    </location>
</feature>
<evidence type="ECO:0000313" key="6">
    <source>
        <dbReference type="Proteomes" id="UP000634136"/>
    </source>
</evidence>
<feature type="domain" description="Zinc knuckle CX2CX4HX4C" evidence="4">
    <location>
        <begin position="297"/>
        <end position="341"/>
    </location>
</feature>
<dbReference type="SUPFAM" id="SSF56672">
    <property type="entry name" value="DNA/RNA polymerases"/>
    <property type="match status" value="1"/>
</dbReference>
<sequence length="1269" mass="146385">MEVVVIGMEEVGTCRHMVAVVMGMEEVVTYKRMVEEVMEMEGVETCKHMEEVVKKMVEVESYKCMEEEVDICVHEEVICDGKVDDVDRALVGVGCNKGRDCKHESTLSPNHLSSSGSYSTSDASSDEEPDYIIPRQGPSLEFSSAYLTNQRHYWNRCLIGVLIDVKPIDGDRMQDIIKKCWKRQAPISVVGKHQKNYLFEFNNYADRDFLANGGPWAMQNKMLVLDYWRPNTILEDWKVKAFSVWVEFWGLPLEYFSASTVDMFGSMAGEVVQIDFSEQGMRNLGYLRVRVRIFPDHPLVMGFYIQLDDGRTIWIQCRYERVFRICRQCGCVSHIARDCRKSRRQGQAGVENQKRIIWDRLQVPCFIDLASPLFVPDVVAFRRSRHQRTMRIEADEVKYYTSEFRPIQFWRTGPGSSSPPQPSNVNRISDDPSSDWPLSTFKVRESSQKHNDVLAEIFGNDVELQSTDVGTLAIASRDESQQLENGSEEEKPPIDEDSKDELTKNTLELHTIYKGLVNDGLVWKDFMELILNNGLDSVAQPRVNHRSFYHLYQPFASPHHFPKRMQEELKPTYVKRRKLATSYLNKFALAWSRPEVEELNSKRVKISRSFETHNDAEDVTMLEVGSLEAVPYQPPKPQFVFLSETLLSTNVASGRFRNLGYDCFDGWDAQGRSGGIILAWHSSFQRDVLHVSQHWIQAIAKDVNGNPYAFTCVYGPPQTGQRHLLWTFMEGIAQSIGMLWVIIGDMNQILSNNEKMSRNQNIPGAVEFRQFVDSNDLIDIHPKEVWFTWTNGRKDDAAVWERLDRALCNSVWLSEFLLTSLLCLPILCSDHNPLIINMYEQIPFRPQPFRFEAMWLLDESCNLVIKELQGQLQDLQEVMQDTKTVSRDLINTEGVIRIKDSNGQWSQSYEQLALDYYKDVYNCQDEVSISKDEIERALFQLKSNKAPGPDGLPTMLFQHFWHTMRGDVINTFKSFFSRGYLLKEFNQTLITLIPKIPTPATFKDFRPISFTNIILRVISKIWVNRLQSFMDQIISPYQNGFVKGRSINDNIFLASELTTYIHKARKCKTRWCALKLDVHKAYDRLSWNFLEAVLRVINFPTSLIQIIMQSVKTVSYNLLLNGQKVGTKIDSYRNKLEVYKEIVDRVHGKLSGWKAKLRSQAARLVLGFQGDRPSMHLLNKKKFFSSKENGGLGLIETDKVNKALIAKQTWRIIEHPNPLYSRWTSSKYFKRSIEANPVKVGSKFCWRPDGMDSNSQILVKDLLLDDGRG</sequence>
<feature type="domain" description="DUF4283" evidence="3">
    <location>
        <begin position="154"/>
        <end position="233"/>
    </location>
</feature>
<dbReference type="InterPro" id="IPR025558">
    <property type="entry name" value="DUF4283"/>
</dbReference>
<dbReference type="EMBL" id="JAAIUW010000002">
    <property type="protein sequence ID" value="KAF7842291.1"/>
    <property type="molecule type" value="Genomic_DNA"/>
</dbReference>
<dbReference type="InterPro" id="IPR000477">
    <property type="entry name" value="RT_dom"/>
</dbReference>
<dbReference type="SUPFAM" id="SSF56219">
    <property type="entry name" value="DNase I-like"/>
    <property type="match status" value="1"/>
</dbReference>
<gene>
    <name evidence="5" type="ORF">G2W53_004589</name>
</gene>
<evidence type="ECO:0000259" key="2">
    <source>
        <dbReference type="Pfam" id="PF00078"/>
    </source>
</evidence>
<organism evidence="5 6">
    <name type="scientific">Senna tora</name>
    <dbReference type="NCBI Taxonomy" id="362788"/>
    <lineage>
        <taxon>Eukaryota</taxon>
        <taxon>Viridiplantae</taxon>
        <taxon>Streptophyta</taxon>
        <taxon>Embryophyta</taxon>
        <taxon>Tracheophyta</taxon>
        <taxon>Spermatophyta</taxon>
        <taxon>Magnoliopsida</taxon>
        <taxon>eudicotyledons</taxon>
        <taxon>Gunneridae</taxon>
        <taxon>Pentapetalae</taxon>
        <taxon>rosids</taxon>
        <taxon>fabids</taxon>
        <taxon>Fabales</taxon>
        <taxon>Fabaceae</taxon>
        <taxon>Caesalpinioideae</taxon>
        <taxon>Cassia clade</taxon>
        <taxon>Senna</taxon>
    </lineage>
</organism>
<keyword evidence="6" id="KW-1185">Reference proteome</keyword>
<dbReference type="InterPro" id="IPR043502">
    <property type="entry name" value="DNA/RNA_pol_sf"/>
</dbReference>
<name>A0A835CGL3_9FABA</name>
<feature type="compositionally biased region" description="Low complexity" evidence="1">
    <location>
        <begin position="113"/>
        <end position="123"/>
    </location>
</feature>
<dbReference type="PANTHER" id="PTHR19446">
    <property type="entry name" value="REVERSE TRANSCRIPTASES"/>
    <property type="match status" value="1"/>
</dbReference>
<reference evidence="5" key="1">
    <citation type="submission" date="2020-09" db="EMBL/GenBank/DDBJ databases">
        <title>Genome-Enabled Discovery of Anthraquinone Biosynthesis in Senna tora.</title>
        <authorList>
            <person name="Kang S.-H."/>
            <person name="Pandey R.P."/>
            <person name="Lee C.-M."/>
            <person name="Sim J.-S."/>
            <person name="Jeong J.-T."/>
            <person name="Choi B.-S."/>
            <person name="Jung M."/>
            <person name="Ginzburg D."/>
            <person name="Zhao K."/>
            <person name="Won S.Y."/>
            <person name="Oh T.-J."/>
            <person name="Yu Y."/>
            <person name="Kim N.-H."/>
            <person name="Lee O.R."/>
            <person name="Lee T.-H."/>
            <person name="Bashyal P."/>
            <person name="Kim T.-S."/>
            <person name="Lee W.-H."/>
            <person name="Kawkins C."/>
            <person name="Kim C.-K."/>
            <person name="Kim J.S."/>
            <person name="Ahn B.O."/>
            <person name="Rhee S.Y."/>
            <person name="Sohng J.K."/>
        </authorList>
    </citation>
    <scope>NUCLEOTIDE SEQUENCE</scope>
    <source>
        <tissue evidence="5">Leaf</tissue>
    </source>
</reference>
<evidence type="ECO:0000256" key="1">
    <source>
        <dbReference type="SAM" id="MobiDB-lite"/>
    </source>
</evidence>
<evidence type="ECO:0000313" key="5">
    <source>
        <dbReference type="EMBL" id="KAF7842291.1"/>
    </source>
</evidence>
<comment type="caution">
    <text evidence="5">The sequence shown here is derived from an EMBL/GenBank/DDBJ whole genome shotgun (WGS) entry which is preliminary data.</text>
</comment>
<dbReference type="Proteomes" id="UP000634136">
    <property type="component" value="Unassembled WGS sequence"/>
</dbReference>
<feature type="region of interest" description="Disordered" evidence="1">
    <location>
        <begin position="478"/>
        <end position="499"/>
    </location>
</feature>
<evidence type="ECO:0000259" key="3">
    <source>
        <dbReference type="Pfam" id="PF14111"/>
    </source>
</evidence>
<dbReference type="Pfam" id="PF14111">
    <property type="entry name" value="DUF4283"/>
    <property type="match status" value="1"/>
</dbReference>